<accession>A0A4Y9YES9</accession>
<evidence type="ECO:0000313" key="3">
    <source>
        <dbReference type="Proteomes" id="UP000298327"/>
    </source>
</evidence>
<evidence type="ECO:0000313" key="2">
    <source>
        <dbReference type="EMBL" id="TFY61066.1"/>
    </source>
</evidence>
<sequence>MPQTDSNPLGFEHIIPGSQRTITDERLSDISSTSDNSQIPISILPHELLASIFHSLSTIDRPRRISYLFAPEGPRRTRNWIGWFHVTHVCRHWRQVALATSSLWCDIDLDLGSKWALEKISRAEMAPLNINFAAGTTSKILRQKISSHISHISRICISGKIEDVYRVLYRLVKPAPLISVLLHSDEDPLVIAIAPKNLFAGQAPALRVVHVHNAFISWTSRIYAGLIELCVQIDKEHEFRDDRHPNIHPSMTVLLDALETMPNLKRLTLLDMIPKSGLPNDTVVACRRALLPNLSRLRLSRSVISCISLLRHLDYPETTDVGIDCVSGSPLATQSVPLLPRSIATLARMVLMQPTLVTWKLTCRGRIQTKNGPHRFRSFRLETQISLTVLLVDVSLFAGITQRRPIREACYAPFSPYQLSIALIPYQWPEN</sequence>
<evidence type="ECO:0000259" key="1">
    <source>
        <dbReference type="Pfam" id="PF12937"/>
    </source>
</evidence>
<reference evidence="2 3" key="1">
    <citation type="submission" date="2019-02" db="EMBL/GenBank/DDBJ databases">
        <title>Genome sequencing of the rare red list fungi Dentipellis fragilis.</title>
        <authorList>
            <person name="Buettner E."/>
            <person name="Kellner H."/>
        </authorList>
    </citation>
    <scope>NUCLEOTIDE SEQUENCE [LARGE SCALE GENOMIC DNA]</scope>
    <source>
        <strain evidence="2 3">DSM 105465</strain>
    </source>
</reference>
<gene>
    <name evidence="2" type="ORF">EVG20_g7197</name>
</gene>
<dbReference type="OrthoDB" id="3357519at2759"/>
<dbReference type="Pfam" id="PF12937">
    <property type="entry name" value="F-box-like"/>
    <property type="match status" value="1"/>
</dbReference>
<dbReference type="InterPro" id="IPR001810">
    <property type="entry name" value="F-box_dom"/>
</dbReference>
<proteinExistence type="predicted"/>
<protein>
    <recommendedName>
        <fullName evidence="1">F-box domain-containing protein</fullName>
    </recommendedName>
</protein>
<organism evidence="2 3">
    <name type="scientific">Dentipellis fragilis</name>
    <dbReference type="NCBI Taxonomy" id="205917"/>
    <lineage>
        <taxon>Eukaryota</taxon>
        <taxon>Fungi</taxon>
        <taxon>Dikarya</taxon>
        <taxon>Basidiomycota</taxon>
        <taxon>Agaricomycotina</taxon>
        <taxon>Agaricomycetes</taxon>
        <taxon>Russulales</taxon>
        <taxon>Hericiaceae</taxon>
        <taxon>Dentipellis</taxon>
    </lineage>
</organism>
<keyword evidence="3" id="KW-1185">Reference proteome</keyword>
<feature type="domain" description="F-box" evidence="1">
    <location>
        <begin position="41"/>
        <end position="109"/>
    </location>
</feature>
<name>A0A4Y9YES9_9AGAM</name>
<dbReference type="Proteomes" id="UP000298327">
    <property type="component" value="Unassembled WGS sequence"/>
</dbReference>
<dbReference type="EMBL" id="SEOQ01000529">
    <property type="protein sequence ID" value="TFY61066.1"/>
    <property type="molecule type" value="Genomic_DNA"/>
</dbReference>
<comment type="caution">
    <text evidence="2">The sequence shown here is derived from an EMBL/GenBank/DDBJ whole genome shotgun (WGS) entry which is preliminary data.</text>
</comment>
<dbReference type="AlphaFoldDB" id="A0A4Y9YES9"/>
<dbReference type="Gene3D" id="1.20.1280.50">
    <property type="match status" value="1"/>
</dbReference>